<dbReference type="EMBL" id="JACHLR010000004">
    <property type="protein sequence ID" value="MBB4858071.1"/>
    <property type="molecule type" value="Genomic_DNA"/>
</dbReference>
<gene>
    <name evidence="5" type="ORF">HNO88_001385</name>
</gene>
<dbReference type="AlphaFoldDB" id="A0A7W7K8B3"/>
<dbReference type="PROSITE" id="PS51063">
    <property type="entry name" value="HTH_CRP_2"/>
    <property type="match status" value="1"/>
</dbReference>
<dbReference type="RefSeq" id="WP_246381244.1">
    <property type="nucleotide sequence ID" value="NZ_JACHLR010000004.1"/>
</dbReference>
<organism evidence="5 6">
    <name type="scientific">Novosphingobium chloroacetimidivorans</name>
    <dbReference type="NCBI Taxonomy" id="1428314"/>
    <lineage>
        <taxon>Bacteria</taxon>
        <taxon>Pseudomonadati</taxon>
        <taxon>Pseudomonadota</taxon>
        <taxon>Alphaproteobacteria</taxon>
        <taxon>Sphingomonadales</taxon>
        <taxon>Sphingomonadaceae</taxon>
        <taxon>Novosphingobium</taxon>
    </lineage>
</organism>
<keyword evidence="1" id="KW-0805">Transcription regulation</keyword>
<dbReference type="InterPro" id="IPR018490">
    <property type="entry name" value="cNMP-bd_dom_sf"/>
</dbReference>
<dbReference type="SUPFAM" id="SSF46785">
    <property type="entry name" value="Winged helix' DNA-binding domain"/>
    <property type="match status" value="1"/>
</dbReference>
<evidence type="ECO:0000256" key="3">
    <source>
        <dbReference type="ARBA" id="ARBA00023163"/>
    </source>
</evidence>
<evidence type="ECO:0000313" key="5">
    <source>
        <dbReference type="EMBL" id="MBB4858071.1"/>
    </source>
</evidence>
<comment type="caution">
    <text evidence="5">The sequence shown here is derived from an EMBL/GenBank/DDBJ whole genome shotgun (WGS) entry which is preliminary data.</text>
</comment>
<reference evidence="5 6" key="1">
    <citation type="submission" date="2020-08" db="EMBL/GenBank/DDBJ databases">
        <title>Functional genomics of gut bacteria from endangered species of beetles.</title>
        <authorList>
            <person name="Carlos-Shanley C."/>
        </authorList>
    </citation>
    <scope>NUCLEOTIDE SEQUENCE [LARGE SCALE GENOMIC DNA]</scope>
    <source>
        <strain evidence="5 6">S00245</strain>
    </source>
</reference>
<dbReference type="Pfam" id="PF13545">
    <property type="entry name" value="HTH_Crp_2"/>
    <property type="match status" value="1"/>
</dbReference>
<evidence type="ECO:0000256" key="1">
    <source>
        <dbReference type="ARBA" id="ARBA00023015"/>
    </source>
</evidence>
<dbReference type="GO" id="GO:0003677">
    <property type="term" value="F:DNA binding"/>
    <property type="evidence" value="ECO:0007669"/>
    <property type="project" value="UniProtKB-KW"/>
</dbReference>
<accession>A0A7W7K8B3</accession>
<proteinExistence type="predicted"/>
<evidence type="ECO:0000256" key="2">
    <source>
        <dbReference type="ARBA" id="ARBA00023125"/>
    </source>
</evidence>
<dbReference type="InterPro" id="IPR036390">
    <property type="entry name" value="WH_DNA-bd_sf"/>
</dbReference>
<dbReference type="Gene3D" id="2.60.120.10">
    <property type="entry name" value="Jelly Rolls"/>
    <property type="match status" value="1"/>
</dbReference>
<keyword evidence="6" id="KW-1185">Reference proteome</keyword>
<dbReference type="SUPFAM" id="SSF51206">
    <property type="entry name" value="cAMP-binding domain-like"/>
    <property type="match status" value="1"/>
</dbReference>
<dbReference type="InterPro" id="IPR012318">
    <property type="entry name" value="HTH_CRP"/>
</dbReference>
<sequence length="225" mass="25258">MLDSVVDEGVRVPDGHVVQARSVRATHSTLLLDGFIARVIDDAGTRNIVGLQVPGDFVDLHAFALKRLDHDVVTMGPALLGSVSHERLAQIVRDEPHLTRVLWFSTLLDAAIHREWILKLEQLKAEERLGHIMCELWHRLNFVGLADAHGFNMPLLQTHLANACGTTAVHINRVIKAVRQRGLLEINRGRVTMPDRPALEAFSRFKPDYLYGEGSLFMSEDLREP</sequence>
<protein>
    <submittedName>
        <fullName evidence="5">CRP-like cAMP-binding protein</fullName>
    </submittedName>
</protein>
<dbReference type="Proteomes" id="UP000555448">
    <property type="component" value="Unassembled WGS sequence"/>
</dbReference>
<dbReference type="Gene3D" id="1.10.10.10">
    <property type="entry name" value="Winged helix-like DNA-binding domain superfamily/Winged helix DNA-binding domain"/>
    <property type="match status" value="1"/>
</dbReference>
<feature type="domain" description="HTH crp-type" evidence="4">
    <location>
        <begin position="123"/>
        <end position="197"/>
    </location>
</feature>
<dbReference type="GO" id="GO:0006355">
    <property type="term" value="P:regulation of DNA-templated transcription"/>
    <property type="evidence" value="ECO:0007669"/>
    <property type="project" value="InterPro"/>
</dbReference>
<keyword evidence="2" id="KW-0238">DNA-binding</keyword>
<dbReference type="InterPro" id="IPR014710">
    <property type="entry name" value="RmlC-like_jellyroll"/>
</dbReference>
<evidence type="ECO:0000259" key="4">
    <source>
        <dbReference type="PROSITE" id="PS51063"/>
    </source>
</evidence>
<keyword evidence="3" id="KW-0804">Transcription</keyword>
<name>A0A7W7K8B3_9SPHN</name>
<dbReference type="InterPro" id="IPR036388">
    <property type="entry name" value="WH-like_DNA-bd_sf"/>
</dbReference>
<evidence type="ECO:0000313" key="6">
    <source>
        <dbReference type="Proteomes" id="UP000555448"/>
    </source>
</evidence>